<name>A0A1B9ILS1_9TREE</name>
<feature type="compositionally biased region" description="Acidic residues" evidence="6">
    <location>
        <begin position="173"/>
        <end position="185"/>
    </location>
</feature>
<keyword evidence="3" id="KW-0010">Activator</keyword>
<dbReference type="GO" id="GO:0046983">
    <property type="term" value="F:protein dimerization activity"/>
    <property type="evidence" value="ECO:0007669"/>
    <property type="project" value="InterPro"/>
</dbReference>
<dbReference type="PROSITE" id="PS50888">
    <property type="entry name" value="BHLH"/>
    <property type="match status" value="1"/>
</dbReference>
<evidence type="ECO:0000256" key="3">
    <source>
        <dbReference type="ARBA" id="ARBA00023159"/>
    </source>
</evidence>
<evidence type="ECO:0000256" key="4">
    <source>
        <dbReference type="ARBA" id="ARBA00023163"/>
    </source>
</evidence>
<dbReference type="STRING" id="1331196.A0A1B9ILS1"/>
<dbReference type="Proteomes" id="UP000092583">
    <property type="component" value="Unassembled WGS sequence"/>
</dbReference>
<keyword evidence="5" id="KW-0539">Nucleus</keyword>
<reference evidence="8 9" key="1">
    <citation type="submission" date="2013-07" db="EMBL/GenBank/DDBJ databases">
        <title>The Genome Sequence of Kwoniella mangroviensis CBS10435.</title>
        <authorList>
            <consortium name="The Broad Institute Genome Sequencing Platform"/>
            <person name="Cuomo C."/>
            <person name="Litvintseva A."/>
            <person name="Chen Y."/>
            <person name="Heitman J."/>
            <person name="Sun S."/>
            <person name="Springer D."/>
            <person name="Dromer F."/>
            <person name="Young S.K."/>
            <person name="Zeng Q."/>
            <person name="Gargeya S."/>
            <person name="Fitzgerald M."/>
            <person name="Abouelleil A."/>
            <person name="Alvarado L."/>
            <person name="Berlin A.M."/>
            <person name="Chapman S.B."/>
            <person name="Dewar J."/>
            <person name="Goldberg J."/>
            <person name="Griggs A."/>
            <person name="Gujja S."/>
            <person name="Hansen M."/>
            <person name="Howarth C."/>
            <person name="Imamovic A."/>
            <person name="Larimer J."/>
            <person name="McCowan C."/>
            <person name="Murphy C."/>
            <person name="Pearson M."/>
            <person name="Priest M."/>
            <person name="Roberts A."/>
            <person name="Saif S."/>
            <person name="Shea T."/>
            <person name="Sykes S."/>
            <person name="Wortman J."/>
            <person name="Nusbaum C."/>
            <person name="Birren B."/>
        </authorList>
    </citation>
    <scope>NUCLEOTIDE SEQUENCE [LARGE SCALE GENOMIC DNA]</scope>
    <source>
        <strain evidence="8 9">CBS 10435</strain>
    </source>
</reference>
<dbReference type="SUPFAM" id="SSF47459">
    <property type="entry name" value="HLH, helix-loop-helix DNA-binding domain"/>
    <property type="match status" value="1"/>
</dbReference>
<feature type="compositionally biased region" description="Polar residues" evidence="6">
    <location>
        <begin position="290"/>
        <end position="311"/>
    </location>
</feature>
<dbReference type="InterPro" id="IPR011598">
    <property type="entry name" value="bHLH_dom"/>
</dbReference>
<gene>
    <name evidence="8" type="ORF">L486_05409</name>
</gene>
<feature type="compositionally biased region" description="Polar residues" evidence="6">
    <location>
        <begin position="186"/>
        <end position="195"/>
    </location>
</feature>
<accession>A0A1B9ILS1</accession>
<evidence type="ECO:0000259" key="7">
    <source>
        <dbReference type="PROSITE" id="PS50888"/>
    </source>
</evidence>
<evidence type="ECO:0000256" key="2">
    <source>
        <dbReference type="ARBA" id="ARBA00023125"/>
    </source>
</evidence>
<evidence type="ECO:0000256" key="6">
    <source>
        <dbReference type="SAM" id="MobiDB-lite"/>
    </source>
</evidence>
<sequence>MANLSPISESPSSIHSHPSVGHVGITIPTIPIKPQNTTTGKTTKSKPRKRVNTAEKRSQHNAIERARRETLNGKFLSLARLLPSLATVRRPSKSAIVNGSISHLTHQRDQRLLAARILKEMKAERDDLLKEVNEWRKMNGYSPKESANEYTDEIDQINSVEKESFGEFSAMDGDNDDQDQEEDDTPSTNDSYDSINNNIAAIHGNFTQSNGLITPRSSTDIDSTLQQSLYPSTSPIDQRIPTVPTPVSAAGNTTGVNWSTEFALNLNQQMSNPTPSTATGQMNFVDTPTHSSFVDTPTHSSSPINIVSPTSDPARGMNPHHTPSPGSSHSSSVDPIVNVSNGSGGLPNGWNSQQLAMLEQHAAQAHTIMREHHQAQQHQLFNPMVGNTFNAMFHSAPTTPSSATATGLNSFNPFNGMGHGMGMELTQQMLSTMFPRSETNQVSVQDIHNAIRAGMGLGMGMGMNFGSANGGNNSPWTPTQA</sequence>
<feature type="region of interest" description="Disordered" evidence="6">
    <location>
        <begin position="1"/>
        <end position="58"/>
    </location>
</feature>
<dbReference type="GO" id="GO:0090575">
    <property type="term" value="C:RNA polymerase II transcription regulator complex"/>
    <property type="evidence" value="ECO:0007669"/>
    <property type="project" value="TreeGrafter"/>
</dbReference>
<dbReference type="Gene3D" id="4.10.280.10">
    <property type="entry name" value="Helix-loop-helix DNA-binding domain"/>
    <property type="match status" value="1"/>
</dbReference>
<dbReference type="GO" id="GO:0003700">
    <property type="term" value="F:DNA-binding transcription factor activity"/>
    <property type="evidence" value="ECO:0007669"/>
    <property type="project" value="TreeGrafter"/>
</dbReference>
<evidence type="ECO:0000313" key="8">
    <source>
        <dbReference type="EMBL" id="OCF56559.1"/>
    </source>
</evidence>
<organism evidence="8 9">
    <name type="scientific">Kwoniella mangroviensis CBS 10435</name>
    <dbReference type="NCBI Taxonomy" id="1331196"/>
    <lineage>
        <taxon>Eukaryota</taxon>
        <taxon>Fungi</taxon>
        <taxon>Dikarya</taxon>
        <taxon>Basidiomycota</taxon>
        <taxon>Agaricomycotina</taxon>
        <taxon>Tremellomycetes</taxon>
        <taxon>Tremellales</taxon>
        <taxon>Cryptococcaceae</taxon>
        <taxon>Kwoniella</taxon>
    </lineage>
</organism>
<dbReference type="GO" id="GO:0045944">
    <property type="term" value="P:positive regulation of transcription by RNA polymerase II"/>
    <property type="evidence" value="ECO:0007669"/>
    <property type="project" value="TreeGrafter"/>
</dbReference>
<dbReference type="PANTHER" id="PTHR10328:SF3">
    <property type="entry name" value="PROTEIN MAX"/>
    <property type="match status" value="1"/>
</dbReference>
<feature type="region of interest" description="Disordered" evidence="6">
    <location>
        <begin position="167"/>
        <end position="195"/>
    </location>
</feature>
<dbReference type="AlphaFoldDB" id="A0A1B9ILS1"/>
<feature type="domain" description="BHLH" evidence="7">
    <location>
        <begin position="55"/>
        <end position="107"/>
    </location>
</feature>
<feature type="compositionally biased region" description="Low complexity" evidence="6">
    <location>
        <begin position="319"/>
        <end position="332"/>
    </location>
</feature>
<keyword evidence="9" id="KW-1185">Reference proteome</keyword>
<evidence type="ECO:0000313" key="9">
    <source>
        <dbReference type="Proteomes" id="UP000092583"/>
    </source>
</evidence>
<reference evidence="9" key="2">
    <citation type="submission" date="2013-12" db="EMBL/GenBank/DDBJ databases">
        <title>Evolution of pathogenesis and genome organization in the Tremellales.</title>
        <authorList>
            <person name="Cuomo C."/>
            <person name="Litvintseva A."/>
            <person name="Heitman J."/>
            <person name="Chen Y."/>
            <person name="Sun S."/>
            <person name="Springer D."/>
            <person name="Dromer F."/>
            <person name="Young S."/>
            <person name="Zeng Q."/>
            <person name="Chapman S."/>
            <person name="Gujja S."/>
            <person name="Saif S."/>
            <person name="Birren B."/>
        </authorList>
    </citation>
    <scope>NUCLEOTIDE SEQUENCE [LARGE SCALE GENOMIC DNA]</scope>
    <source>
        <strain evidence="9">CBS 10435</strain>
    </source>
</reference>
<protein>
    <recommendedName>
        <fullName evidence="7">BHLH domain-containing protein</fullName>
    </recommendedName>
</protein>
<dbReference type="GO" id="GO:0003677">
    <property type="term" value="F:DNA binding"/>
    <property type="evidence" value="ECO:0007669"/>
    <property type="project" value="UniProtKB-KW"/>
</dbReference>
<evidence type="ECO:0000256" key="5">
    <source>
        <dbReference type="ARBA" id="ARBA00023242"/>
    </source>
</evidence>
<dbReference type="EMBL" id="KI669464">
    <property type="protein sequence ID" value="OCF56559.1"/>
    <property type="molecule type" value="Genomic_DNA"/>
</dbReference>
<proteinExistence type="predicted"/>
<dbReference type="Pfam" id="PF00010">
    <property type="entry name" value="HLH"/>
    <property type="match status" value="1"/>
</dbReference>
<dbReference type="OrthoDB" id="8964853at2759"/>
<dbReference type="SMART" id="SM00353">
    <property type="entry name" value="HLH"/>
    <property type="match status" value="1"/>
</dbReference>
<evidence type="ECO:0000256" key="1">
    <source>
        <dbReference type="ARBA" id="ARBA00023015"/>
    </source>
</evidence>
<dbReference type="CDD" id="cd00083">
    <property type="entry name" value="bHLH_SF"/>
    <property type="match status" value="1"/>
</dbReference>
<keyword evidence="2" id="KW-0238">DNA-binding</keyword>
<feature type="compositionally biased region" description="Low complexity" evidence="6">
    <location>
        <begin position="1"/>
        <end position="19"/>
    </location>
</feature>
<feature type="region of interest" description="Disordered" evidence="6">
    <location>
        <begin position="290"/>
        <end position="348"/>
    </location>
</feature>
<dbReference type="PANTHER" id="PTHR10328">
    <property type="entry name" value="PROTEIN MAX MYC-ASSOCIATED FACTOR X"/>
    <property type="match status" value="1"/>
</dbReference>
<keyword evidence="4" id="KW-0804">Transcription</keyword>
<keyword evidence="1" id="KW-0805">Transcription regulation</keyword>
<dbReference type="InterPro" id="IPR036638">
    <property type="entry name" value="HLH_DNA-bd_sf"/>
</dbReference>